<name>X6P317_RETFI</name>
<keyword evidence="4" id="KW-1185">Reference proteome</keyword>
<organism evidence="3 4">
    <name type="scientific">Reticulomyxa filosa</name>
    <dbReference type="NCBI Taxonomy" id="46433"/>
    <lineage>
        <taxon>Eukaryota</taxon>
        <taxon>Sar</taxon>
        <taxon>Rhizaria</taxon>
        <taxon>Retaria</taxon>
        <taxon>Foraminifera</taxon>
        <taxon>Monothalamids</taxon>
        <taxon>Reticulomyxidae</taxon>
        <taxon>Reticulomyxa</taxon>
    </lineage>
</organism>
<feature type="region of interest" description="Disordered" evidence="1">
    <location>
        <begin position="202"/>
        <end position="228"/>
    </location>
</feature>
<feature type="region of interest" description="Disordered" evidence="1">
    <location>
        <begin position="51"/>
        <end position="77"/>
    </location>
</feature>
<sequence length="234" mass="26055">EELPAQLPRKKTHVDEVKDQFETDSDVNSKKLEKKRVSYALEDVQVKVRASAFEEKSKEPTIKEEPTSPKRAKPAGNVAARVAGLNIDPTKLKQGAYDAAKMKKKEEQKVQASGSAEDIMATPAADLNTDAVLNKGTVKSKRRPRTRKEVGVNENPDYGPVNQKIYTYLLFYILCTKIFLIVNTMFVFVTCMQGAEEVSPRRYTAVSPQEAQKGGEAGKPEEAQQERTSCCIIM</sequence>
<proteinExistence type="predicted"/>
<evidence type="ECO:0000256" key="2">
    <source>
        <dbReference type="SAM" id="Phobius"/>
    </source>
</evidence>
<protein>
    <submittedName>
        <fullName evidence="3">Uncharacterized protein</fullName>
    </submittedName>
</protein>
<dbReference type="EMBL" id="ASPP01003819">
    <property type="protein sequence ID" value="ETO32925.1"/>
    <property type="molecule type" value="Genomic_DNA"/>
</dbReference>
<feature type="compositionally biased region" description="Basic and acidic residues" evidence="1">
    <location>
        <begin position="52"/>
        <end position="68"/>
    </location>
</feature>
<dbReference type="Proteomes" id="UP000023152">
    <property type="component" value="Unassembled WGS sequence"/>
</dbReference>
<evidence type="ECO:0000256" key="1">
    <source>
        <dbReference type="SAM" id="MobiDB-lite"/>
    </source>
</evidence>
<feature type="compositionally biased region" description="Basic and acidic residues" evidence="1">
    <location>
        <begin position="216"/>
        <end position="225"/>
    </location>
</feature>
<feature type="transmembrane region" description="Helical" evidence="2">
    <location>
        <begin position="165"/>
        <end position="192"/>
    </location>
</feature>
<dbReference type="AlphaFoldDB" id="X6P317"/>
<keyword evidence="2" id="KW-1133">Transmembrane helix</keyword>
<feature type="non-terminal residue" evidence="3">
    <location>
        <position position="1"/>
    </location>
</feature>
<gene>
    <name evidence="3" type="ORF">RFI_04188</name>
</gene>
<comment type="caution">
    <text evidence="3">The sequence shown here is derived from an EMBL/GenBank/DDBJ whole genome shotgun (WGS) entry which is preliminary data.</text>
</comment>
<evidence type="ECO:0000313" key="3">
    <source>
        <dbReference type="EMBL" id="ETO32925.1"/>
    </source>
</evidence>
<keyword evidence="2" id="KW-0472">Membrane</keyword>
<evidence type="ECO:0000313" key="4">
    <source>
        <dbReference type="Proteomes" id="UP000023152"/>
    </source>
</evidence>
<keyword evidence="2" id="KW-0812">Transmembrane</keyword>
<reference evidence="3 4" key="1">
    <citation type="journal article" date="2013" name="Curr. Biol.">
        <title>The Genome of the Foraminiferan Reticulomyxa filosa.</title>
        <authorList>
            <person name="Glockner G."/>
            <person name="Hulsmann N."/>
            <person name="Schleicher M."/>
            <person name="Noegel A.A."/>
            <person name="Eichinger L."/>
            <person name="Gallinger C."/>
            <person name="Pawlowski J."/>
            <person name="Sierra R."/>
            <person name="Euteneuer U."/>
            <person name="Pillet L."/>
            <person name="Moustafa A."/>
            <person name="Platzer M."/>
            <person name="Groth M."/>
            <person name="Szafranski K."/>
            <person name="Schliwa M."/>
        </authorList>
    </citation>
    <scope>NUCLEOTIDE SEQUENCE [LARGE SCALE GENOMIC DNA]</scope>
</reference>
<feature type="compositionally biased region" description="Basic and acidic residues" evidence="1">
    <location>
        <begin position="13"/>
        <end position="25"/>
    </location>
</feature>
<feature type="region of interest" description="Disordered" evidence="1">
    <location>
        <begin position="1"/>
        <end position="25"/>
    </location>
</feature>
<accession>X6P317</accession>